<evidence type="ECO:0000256" key="4">
    <source>
        <dbReference type="ARBA" id="ARBA00022917"/>
    </source>
</evidence>
<dbReference type="InterPro" id="IPR005794">
    <property type="entry name" value="Fmt"/>
</dbReference>
<feature type="domain" description="Formyl transferase N-terminal" evidence="6">
    <location>
        <begin position="1"/>
        <end position="179"/>
    </location>
</feature>
<keyword evidence="4 5" id="KW-0648">Protein biosynthesis</keyword>
<dbReference type="EMBL" id="JBHULR010000003">
    <property type="protein sequence ID" value="MFD2547361.1"/>
    <property type="molecule type" value="Genomic_DNA"/>
</dbReference>
<evidence type="ECO:0000256" key="3">
    <source>
        <dbReference type="ARBA" id="ARBA00022679"/>
    </source>
</evidence>
<dbReference type="GO" id="GO:0004479">
    <property type="term" value="F:methionyl-tRNA formyltransferase activity"/>
    <property type="evidence" value="ECO:0007669"/>
    <property type="project" value="UniProtKB-EC"/>
</dbReference>
<feature type="binding site" evidence="5">
    <location>
        <begin position="108"/>
        <end position="111"/>
    </location>
    <ligand>
        <name>(6S)-5,6,7,8-tetrahydrofolate</name>
        <dbReference type="ChEBI" id="CHEBI:57453"/>
    </ligand>
</feature>
<dbReference type="PANTHER" id="PTHR11138">
    <property type="entry name" value="METHIONYL-TRNA FORMYLTRANSFERASE"/>
    <property type="match status" value="1"/>
</dbReference>
<evidence type="ECO:0000256" key="1">
    <source>
        <dbReference type="ARBA" id="ARBA00010699"/>
    </source>
</evidence>
<dbReference type="Gene3D" id="3.40.50.12230">
    <property type="match status" value="1"/>
</dbReference>
<dbReference type="SUPFAM" id="SSF53328">
    <property type="entry name" value="Formyltransferase"/>
    <property type="match status" value="1"/>
</dbReference>
<dbReference type="PANTHER" id="PTHR11138:SF5">
    <property type="entry name" value="METHIONYL-TRNA FORMYLTRANSFERASE, MITOCHONDRIAL"/>
    <property type="match status" value="1"/>
</dbReference>
<dbReference type="InterPro" id="IPR041711">
    <property type="entry name" value="Met-tRNA-FMT_N"/>
</dbReference>
<evidence type="ECO:0000256" key="2">
    <source>
        <dbReference type="ARBA" id="ARBA00012261"/>
    </source>
</evidence>
<dbReference type="Pfam" id="PF02911">
    <property type="entry name" value="Formyl_trans_C"/>
    <property type="match status" value="1"/>
</dbReference>
<dbReference type="InterPro" id="IPR036477">
    <property type="entry name" value="Formyl_transf_N_sf"/>
</dbReference>
<dbReference type="EC" id="2.1.2.9" evidence="2 5"/>
<evidence type="ECO:0000313" key="8">
    <source>
        <dbReference type="EMBL" id="MFD2547361.1"/>
    </source>
</evidence>
<evidence type="ECO:0000256" key="5">
    <source>
        <dbReference type="HAMAP-Rule" id="MF_00182"/>
    </source>
</evidence>
<dbReference type="Pfam" id="PF00551">
    <property type="entry name" value="Formyl_trans_N"/>
    <property type="match status" value="1"/>
</dbReference>
<gene>
    <name evidence="5 8" type="primary">fmt</name>
    <name evidence="8" type="ORF">ACFSR5_06835</name>
</gene>
<keyword evidence="3 5" id="KW-0808">Transferase</keyword>
<dbReference type="InterPro" id="IPR005793">
    <property type="entry name" value="Formyl_trans_C"/>
</dbReference>
<dbReference type="InterPro" id="IPR011034">
    <property type="entry name" value="Formyl_transferase-like_C_sf"/>
</dbReference>
<dbReference type="NCBIfam" id="TIGR00460">
    <property type="entry name" value="fmt"/>
    <property type="match status" value="1"/>
</dbReference>
<dbReference type="CDD" id="cd08704">
    <property type="entry name" value="Met_tRNA_FMT_C"/>
    <property type="match status" value="1"/>
</dbReference>
<comment type="catalytic activity">
    <reaction evidence="5">
        <text>L-methionyl-tRNA(fMet) + (6R)-10-formyltetrahydrofolate = N-formyl-L-methionyl-tRNA(fMet) + (6S)-5,6,7,8-tetrahydrofolate + H(+)</text>
        <dbReference type="Rhea" id="RHEA:24380"/>
        <dbReference type="Rhea" id="RHEA-COMP:9952"/>
        <dbReference type="Rhea" id="RHEA-COMP:9953"/>
        <dbReference type="ChEBI" id="CHEBI:15378"/>
        <dbReference type="ChEBI" id="CHEBI:57453"/>
        <dbReference type="ChEBI" id="CHEBI:78530"/>
        <dbReference type="ChEBI" id="CHEBI:78844"/>
        <dbReference type="ChEBI" id="CHEBI:195366"/>
        <dbReference type="EC" id="2.1.2.9"/>
    </reaction>
</comment>
<dbReference type="SUPFAM" id="SSF50486">
    <property type="entry name" value="FMT C-terminal domain-like"/>
    <property type="match status" value="1"/>
</dbReference>
<protein>
    <recommendedName>
        <fullName evidence="2 5">Methionyl-tRNA formyltransferase</fullName>
        <ecNumber evidence="2 5">2.1.2.9</ecNumber>
    </recommendedName>
</protein>
<sequence length="304" mass="33269">MRIIFMGTPDFAVASLHALLDAGENVVAVVTSPDKPAGRGQKMHESAVKKYALERGLPVLQPEKLRNEGFLAALRSYQADLQIVVAFRMLPEAVWSMPAKGTINVHASLLPQYRGAAPINHAIINGESFSGVTTFLLQQEIDTGNILLSKKVAIGPDDTAGILHDRLMQAGAEVLLETVTALRNNTVTPVPQPHLAETELKAAPKIFKTDCLIDWNNTTDNVFNQIRGLSPYPTAFTTLEGKVLKIFETKKGPALDLAPGAYRTDGKNYLSFATRDGSLSITSLQLEGKRKMEIVEFLRGFRFE</sequence>
<dbReference type="RefSeq" id="WP_380902042.1">
    <property type="nucleotide sequence ID" value="NZ_JBHUEG010000007.1"/>
</dbReference>
<evidence type="ECO:0000313" key="9">
    <source>
        <dbReference type="Proteomes" id="UP001597545"/>
    </source>
</evidence>
<feature type="domain" description="Formyl transferase C-terminal" evidence="7">
    <location>
        <begin position="205"/>
        <end position="302"/>
    </location>
</feature>
<comment type="caution">
    <text evidence="8">The sequence shown here is derived from an EMBL/GenBank/DDBJ whole genome shotgun (WGS) entry which is preliminary data.</text>
</comment>
<dbReference type="Proteomes" id="UP001597545">
    <property type="component" value="Unassembled WGS sequence"/>
</dbReference>
<accession>A0ABW5KEE4</accession>
<evidence type="ECO:0000259" key="6">
    <source>
        <dbReference type="Pfam" id="PF00551"/>
    </source>
</evidence>
<comment type="function">
    <text evidence="5">Attaches a formyl group to the free amino group of methionyl-tRNA(fMet). The formyl group appears to play a dual role in the initiator identity of N-formylmethionyl-tRNA by promoting its recognition by IF2 and preventing the misappropriation of this tRNA by the elongation apparatus.</text>
</comment>
<proteinExistence type="inferred from homology"/>
<dbReference type="InterPro" id="IPR002376">
    <property type="entry name" value="Formyl_transf_N"/>
</dbReference>
<evidence type="ECO:0000259" key="7">
    <source>
        <dbReference type="Pfam" id="PF02911"/>
    </source>
</evidence>
<name>A0ABW5KEE4_9SPHI</name>
<dbReference type="InterPro" id="IPR044135">
    <property type="entry name" value="Met-tRNA-FMT_C"/>
</dbReference>
<organism evidence="8 9">
    <name type="scientific">Sphingobacterium suaedae</name>
    <dbReference type="NCBI Taxonomy" id="1686402"/>
    <lineage>
        <taxon>Bacteria</taxon>
        <taxon>Pseudomonadati</taxon>
        <taxon>Bacteroidota</taxon>
        <taxon>Sphingobacteriia</taxon>
        <taxon>Sphingobacteriales</taxon>
        <taxon>Sphingobacteriaceae</taxon>
        <taxon>Sphingobacterium</taxon>
    </lineage>
</organism>
<reference evidence="9" key="1">
    <citation type="journal article" date="2019" name="Int. J. Syst. Evol. Microbiol.">
        <title>The Global Catalogue of Microorganisms (GCM) 10K type strain sequencing project: providing services to taxonomists for standard genome sequencing and annotation.</title>
        <authorList>
            <consortium name="The Broad Institute Genomics Platform"/>
            <consortium name="The Broad Institute Genome Sequencing Center for Infectious Disease"/>
            <person name="Wu L."/>
            <person name="Ma J."/>
        </authorList>
    </citation>
    <scope>NUCLEOTIDE SEQUENCE [LARGE SCALE GENOMIC DNA]</scope>
    <source>
        <strain evidence="9">KCTC 42662</strain>
    </source>
</reference>
<dbReference type="HAMAP" id="MF_00182">
    <property type="entry name" value="Formyl_trans"/>
    <property type="match status" value="1"/>
</dbReference>
<keyword evidence="9" id="KW-1185">Reference proteome</keyword>
<comment type="similarity">
    <text evidence="1 5">Belongs to the Fmt family.</text>
</comment>
<dbReference type="CDD" id="cd08646">
    <property type="entry name" value="FMT_core_Met-tRNA-FMT_N"/>
    <property type="match status" value="1"/>
</dbReference>